<dbReference type="InParanoid" id="A0A1E7EIE7"/>
<keyword evidence="2" id="KW-0472">Membrane</keyword>
<evidence type="ECO:0000313" key="4">
    <source>
        <dbReference type="Proteomes" id="UP000095751"/>
    </source>
</evidence>
<dbReference type="PROSITE" id="PS51257">
    <property type="entry name" value="PROKAR_LIPOPROTEIN"/>
    <property type="match status" value="1"/>
</dbReference>
<dbReference type="AlphaFoldDB" id="A0A1E7EIE7"/>
<keyword evidence="2" id="KW-0812">Transmembrane</keyword>
<accession>A0A1E7EIE7</accession>
<keyword evidence="4" id="KW-1185">Reference proteome</keyword>
<evidence type="ECO:0000256" key="1">
    <source>
        <dbReference type="SAM" id="MobiDB-lite"/>
    </source>
</evidence>
<keyword evidence="2" id="KW-1133">Transmembrane helix</keyword>
<dbReference type="Proteomes" id="UP000095751">
    <property type="component" value="Unassembled WGS sequence"/>
</dbReference>
<dbReference type="EMBL" id="KV784595">
    <property type="protein sequence ID" value="OEU05660.1"/>
    <property type="molecule type" value="Genomic_DNA"/>
</dbReference>
<gene>
    <name evidence="3" type="ORF">FRACYDRAFT_258727</name>
</gene>
<dbReference type="KEGG" id="fcy:FRACYDRAFT_258727"/>
<feature type="transmembrane region" description="Helical" evidence="2">
    <location>
        <begin position="18"/>
        <end position="36"/>
    </location>
</feature>
<reference evidence="3 4" key="1">
    <citation type="submission" date="2016-09" db="EMBL/GenBank/DDBJ databases">
        <title>Extensive genetic diversity and differential bi-allelic expression allows diatom success in the polar Southern Ocean.</title>
        <authorList>
            <consortium name="DOE Joint Genome Institute"/>
            <person name="Mock T."/>
            <person name="Otillar R.P."/>
            <person name="Strauss J."/>
            <person name="Dupont C."/>
            <person name="Frickenhaus S."/>
            <person name="Maumus F."/>
            <person name="Mcmullan M."/>
            <person name="Sanges R."/>
            <person name="Schmutz J."/>
            <person name="Toseland A."/>
            <person name="Valas R."/>
            <person name="Veluchamy A."/>
            <person name="Ward B.J."/>
            <person name="Allen A."/>
            <person name="Barry K."/>
            <person name="Falciatore A."/>
            <person name="Ferrante M."/>
            <person name="Fortunato A.E."/>
            <person name="Gloeckner G."/>
            <person name="Gruber A."/>
            <person name="Hipkin R."/>
            <person name="Janech M."/>
            <person name="Kroth P."/>
            <person name="Leese F."/>
            <person name="Lindquist E."/>
            <person name="Lyon B.R."/>
            <person name="Martin J."/>
            <person name="Mayer C."/>
            <person name="Parker M."/>
            <person name="Quesneville H."/>
            <person name="Raymond J."/>
            <person name="Uhlig C."/>
            <person name="Valentin K.U."/>
            <person name="Worden A.Z."/>
            <person name="Armbrust E.V."/>
            <person name="Bowler C."/>
            <person name="Green B."/>
            <person name="Moulton V."/>
            <person name="Van Oosterhout C."/>
            <person name="Grigoriev I."/>
        </authorList>
    </citation>
    <scope>NUCLEOTIDE SEQUENCE [LARGE SCALE GENOMIC DNA]</scope>
    <source>
        <strain evidence="3 4">CCMP1102</strain>
    </source>
</reference>
<evidence type="ECO:0000256" key="2">
    <source>
        <dbReference type="SAM" id="Phobius"/>
    </source>
</evidence>
<organism evidence="3 4">
    <name type="scientific">Fragilariopsis cylindrus CCMP1102</name>
    <dbReference type="NCBI Taxonomy" id="635003"/>
    <lineage>
        <taxon>Eukaryota</taxon>
        <taxon>Sar</taxon>
        <taxon>Stramenopiles</taxon>
        <taxon>Ochrophyta</taxon>
        <taxon>Bacillariophyta</taxon>
        <taxon>Bacillariophyceae</taxon>
        <taxon>Bacillariophycidae</taxon>
        <taxon>Bacillariales</taxon>
        <taxon>Bacillariaceae</taxon>
        <taxon>Fragilariopsis</taxon>
    </lineage>
</organism>
<feature type="region of interest" description="Disordered" evidence="1">
    <location>
        <begin position="131"/>
        <end position="151"/>
    </location>
</feature>
<protein>
    <submittedName>
        <fullName evidence="3">Uncharacterized protein</fullName>
    </submittedName>
</protein>
<evidence type="ECO:0000313" key="3">
    <source>
        <dbReference type="EMBL" id="OEU05660.1"/>
    </source>
</evidence>
<sequence>MKARTSSSAKSSKQRCSLIYAFLFGCIVTYVFQHIINTNTNVNRMDALLLSSSSSSFDPPPPTATATKIIYGHLHYIKSAGTNLNGQLASLYQNVCGNKGYSLDYYQYNERAQLTPNITYTRLAGGIDTLTQNSNSSGGSRGGGSSRAQPGKQAVEEIGFESCDYISYECSWLTWPRIVHDLQMKERNMNI</sequence>
<proteinExistence type="predicted"/>
<name>A0A1E7EIE7_9STRA</name>